<evidence type="ECO:0000313" key="3">
    <source>
        <dbReference type="EMBL" id="KAG8574143.1"/>
    </source>
</evidence>
<reference evidence="3" key="1">
    <citation type="thesis" date="2020" institute="ProQuest LLC" country="789 East Eisenhower Parkway, Ann Arbor, MI, USA">
        <title>Comparative Genomics and Chromosome Evolution.</title>
        <authorList>
            <person name="Mudd A.B."/>
        </authorList>
    </citation>
    <scope>NUCLEOTIDE SEQUENCE</scope>
    <source>
        <strain evidence="3">237g6f4</strain>
        <tissue evidence="3">Blood</tissue>
    </source>
</reference>
<dbReference type="PANTHER" id="PTHR21705">
    <property type="entry name" value="RAI16 PROTEIN-RELATED"/>
    <property type="match status" value="1"/>
</dbReference>
<comment type="caution">
    <text evidence="3">The sequence shown here is derived from an EMBL/GenBank/DDBJ whole genome shotgun (WGS) entry which is preliminary data.</text>
</comment>
<sequence>MWSRLGALLQQAVETREPSQDLLQSFIQHWKGVTQYYLETTDESCPARNTDIPWRLRQLLDILVYEESECATQEGPEDGNDSGPVGTTGPCMEYLLQHKILETLCTLAKAEYPPGMRQQVLVFFSRLLTKVQRPLLHYINVHRPVQKLIALGGDAVGVTAHKEELQFLISICSKLEKDPSLLCHVLESDVRDEEEGATGSKKQKSKQSLFKAVLRLCLCQSQTGRLAVRAREALLGVLRAAQQEGPARLMAQSDLSQHAVQRLCELHSQIPLSTHPCDITAAEDTDWRTEVSSEEDQALPPEVSAVRRFLCWVEYLNDLLKESQEMIAVTIADAITDHYLRGILQEELLHVSELHILRSTALLSAVLQQLKPSPLTKRLVTFLLGEDRGPEKRSDNAPQLRAQLIQRCNHLSDEISLTTLRLFEDILQLPEETCVYSLVLRNLETRGYLSAGHEESRVQDVEAFEGTDELEEDPYFTDGFPDTGLRLNNGNQDRGAESAGTEQSVRSFLSLVPEEMKSSDSGFDTYLQDALVQYRSCCQYTSSWGWPQSPQPLSTGASGQEDFYEGLFLQVLLDRLGSILDQPYEVNLQVTSLLTRIALFPHPHIQEYLLNPFISLAPGARTLFSVLVRVVADLAQRSQRVSNFREMLLLVRRQLLGQTPVQPLGHETLCKGLVVLEEFCRSCAAASCHHHPLTCDLEIAMDQSAIASGGH</sequence>
<dbReference type="Pfam" id="PF19311">
    <property type="entry name" value="KELAA"/>
    <property type="match status" value="1"/>
</dbReference>
<dbReference type="AlphaFoldDB" id="A0AAV7BNP4"/>
<dbReference type="EMBL" id="WNYA01000004">
    <property type="protein sequence ID" value="KAG8574143.1"/>
    <property type="molecule type" value="Genomic_DNA"/>
</dbReference>
<gene>
    <name evidence="3" type="ORF">GDO81_009067</name>
</gene>
<evidence type="ECO:0000256" key="1">
    <source>
        <dbReference type="ARBA" id="ARBA00024336"/>
    </source>
</evidence>
<organism evidence="3 4">
    <name type="scientific">Engystomops pustulosus</name>
    <name type="common">Tungara frog</name>
    <name type="synonym">Physalaemus pustulosus</name>
    <dbReference type="NCBI Taxonomy" id="76066"/>
    <lineage>
        <taxon>Eukaryota</taxon>
        <taxon>Metazoa</taxon>
        <taxon>Chordata</taxon>
        <taxon>Craniata</taxon>
        <taxon>Vertebrata</taxon>
        <taxon>Euteleostomi</taxon>
        <taxon>Amphibia</taxon>
        <taxon>Batrachia</taxon>
        <taxon>Anura</taxon>
        <taxon>Neobatrachia</taxon>
        <taxon>Hyloidea</taxon>
        <taxon>Leptodactylidae</taxon>
        <taxon>Leiuperinae</taxon>
        <taxon>Engystomops</taxon>
    </lineage>
</organism>
<dbReference type="Pfam" id="PF19314">
    <property type="entry name" value="DUF5917"/>
    <property type="match status" value="1"/>
</dbReference>
<dbReference type="Pfam" id="PF10257">
    <property type="entry name" value="RAI16-like"/>
    <property type="match status" value="1"/>
</dbReference>
<dbReference type="InterPro" id="IPR019384">
    <property type="entry name" value="FHIP"/>
</dbReference>
<keyword evidence="4" id="KW-1185">Reference proteome</keyword>
<dbReference type="Proteomes" id="UP000824782">
    <property type="component" value="Unassembled WGS sequence"/>
</dbReference>
<dbReference type="PANTHER" id="PTHR21705:SF9">
    <property type="entry name" value="FHF COMPLEX SUBUNIT HOOK-INTERACTING PROTEIN 2B"/>
    <property type="match status" value="1"/>
</dbReference>
<evidence type="ECO:0000259" key="2">
    <source>
        <dbReference type="Pfam" id="PF19314"/>
    </source>
</evidence>
<proteinExistence type="inferred from homology"/>
<feature type="domain" description="FHF complex subunit HOOK-interacting protein C-terminal" evidence="2">
    <location>
        <begin position="565"/>
        <end position="657"/>
    </location>
</feature>
<dbReference type="InterPro" id="IPR045668">
    <property type="entry name" value="FHIP_KELAA_motif"/>
</dbReference>
<evidence type="ECO:0000313" key="4">
    <source>
        <dbReference type="Proteomes" id="UP000824782"/>
    </source>
</evidence>
<protein>
    <recommendedName>
        <fullName evidence="2">FHF complex subunit HOOK-interacting protein C-terminal domain-containing protein</fullName>
    </recommendedName>
</protein>
<name>A0AAV7BNP4_ENGPU</name>
<comment type="similarity">
    <text evidence="1">Belongs to the FHIP family.</text>
</comment>
<dbReference type="InterPro" id="IPR045669">
    <property type="entry name" value="FHIP_C"/>
</dbReference>
<accession>A0AAV7BNP4</accession>